<name>A0A9X1DCN3_9SPHN</name>
<organism evidence="5 6">
    <name type="scientific">Sphingobium nicotianae</name>
    <dbReference type="NCBI Taxonomy" id="2782607"/>
    <lineage>
        <taxon>Bacteria</taxon>
        <taxon>Pseudomonadati</taxon>
        <taxon>Pseudomonadota</taxon>
        <taxon>Alphaproteobacteria</taxon>
        <taxon>Sphingomonadales</taxon>
        <taxon>Sphingomonadaceae</taxon>
        <taxon>Sphingobium</taxon>
    </lineage>
</organism>
<evidence type="ECO:0000256" key="1">
    <source>
        <dbReference type="ARBA" id="ARBA00022857"/>
    </source>
</evidence>
<dbReference type="PANTHER" id="PTHR43103:SF3">
    <property type="entry name" value="ADP-L-GLYCERO-D-MANNO-HEPTOSE-6-EPIMERASE"/>
    <property type="match status" value="1"/>
</dbReference>
<proteinExistence type="predicted"/>
<dbReference type="GO" id="GO:0050661">
    <property type="term" value="F:NADP binding"/>
    <property type="evidence" value="ECO:0007669"/>
    <property type="project" value="InterPro"/>
</dbReference>
<gene>
    <name evidence="5" type="primary">rfaD</name>
    <name evidence="5" type="ORF">KK488_11185</name>
</gene>
<comment type="caution">
    <text evidence="5">The sequence shown here is derived from an EMBL/GenBank/DDBJ whole genome shotgun (WGS) entry which is preliminary data.</text>
</comment>
<keyword evidence="3" id="KW-0119">Carbohydrate metabolism</keyword>
<sequence length="325" mass="36521">MIVVTGAAGFIGSNIVAALNKRGEYDVVVCDWLGLDGRWMNLRKAMFAEHVFPEDLFDLIETRRPEAVIHMGANSSTVAQDGDEILRVNLNYTLRLIDQCARLGISLVYASSAATYGNGEQGYVDDFSLLALRALRPLNLYGWSKSQIDSIVAWRAEQGMPLPPRCIGLKFFNVYGPNEFHKGDMMSVVGKAHPTIVRGEAVRLFSSHRDGYVDGGQLRDFIHVDDVVSVVLWMLEHGPAVGVFNCGTGRATSFLEFVEAMFTALDRAPRVEFIPMPEHLRARYQYFTEADLNNLRRVGYDRPFMDVEDGVARYAEVLEREDPFR</sequence>
<dbReference type="Gene3D" id="3.90.25.10">
    <property type="entry name" value="UDP-galactose 4-epimerase, domain 1"/>
    <property type="match status" value="1"/>
</dbReference>
<keyword evidence="1" id="KW-0521">NADP</keyword>
<dbReference type="Gene3D" id="3.40.50.720">
    <property type="entry name" value="NAD(P)-binding Rossmann-like Domain"/>
    <property type="match status" value="1"/>
</dbReference>
<evidence type="ECO:0000259" key="4">
    <source>
        <dbReference type="Pfam" id="PF01370"/>
    </source>
</evidence>
<reference evidence="5" key="1">
    <citation type="submission" date="2021-05" db="EMBL/GenBank/DDBJ databases">
        <title>Genome of Sphingobium sp. strain.</title>
        <authorList>
            <person name="Fan R."/>
        </authorList>
    </citation>
    <scope>NUCLEOTIDE SEQUENCE</scope>
    <source>
        <strain evidence="5">H33</strain>
    </source>
</reference>
<dbReference type="EC" id="5.1.3.20" evidence="5"/>
<keyword evidence="2 5" id="KW-0413">Isomerase</keyword>
<dbReference type="Proteomes" id="UP001138757">
    <property type="component" value="Unassembled WGS sequence"/>
</dbReference>
<dbReference type="NCBIfam" id="TIGR02197">
    <property type="entry name" value="heptose_epim"/>
    <property type="match status" value="1"/>
</dbReference>
<dbReference type="InterPro" id="IPR036291">
    <property type="entry name" value="NAD(P)-bd_dom_sf"/>
</dbReference>
<dbReference type="PANTHER" id="PTHR43103">
    <property type="entry name" value="NUCLEOSIDE-DIPHOSPHATE-SUGAR EPIMERASE"/>
    <property type="match status" value="1"/>
</dbReference>
<dbReference type="Pfam" id="PF01370">
    <property type="entry name" value="Epimerase"/>
    <property type="match status" value="1"/>
</dbReference>
<evidence type="ECO:0000256" key="2">
    <source>
        <dbReference type="ARBA" id="ARBA00023235"/>
    </source>
</evidence>
<dbReference type="AlphaFoldDB" id="A0A9X1DCN3"/>
<evidence type="ECO:0000313" key="6">
    <source>
        <dbReference type="Proteomes" id="UP001138757"/>
    </source>
</evidence>
<feature type="domain" description="NAD-dependent epimerase/dehydratase" evidence="4">
    <location>
        <begin position="2"/>
        <end position="247"/>
    </location>
</feature>
<keyword evidence="6" id="KW-1185">Reference proteome</keyword>
<dbReference type="GO" id="GO:0008712">
    <property type="term" value="F:ADP-glyceromanno-heptose 6-epimerase activity"/>
    <property type="evidence" value="ECO:0007669"/>
    <property type="project" value="UniProtKB-EC"/>
</dbReference>
<protein>
    <submittedName>
        <fullName evidence="5">ADP-glyceromanno-heptose 6-epimerase</fullName>
        <ecNumber evidence="5">5.1.3.20</ecNumber>
    </submittedName>
</protein>
<evidence type="ECO:0000313" key="5">
    <source>
        <dbReference type="EMBL" id="MBT2187507.1"/>
    </source>
</evidence>
<dbReference type="SUPFAM" id="SSF51735">
    <property type="entry name" value="NAD(P)-binding Rossmann-fold domains"/>
    <property type="match status" value="1"/>
</dbReference>
<dbReference type="InterPro" id="IPR001509">
    <property type="entry name" value="Epimerase_deHydtase"/>
</dbReference>
<evidence type="ECO:0000256" key="3">
    <source>
        <dbReference type="ARBA" id="ARBA00023277"/>
    </source>
</evidence>
<accession>A0A9X1DCN3</accession>
<dbReference type="RefSeq" id="WP_214623551.1">
    <property type="nucleotide sequence ID" value="NZ_JAHGAW010000007.1"/>
</dbReference>
<dbReference type="EMBL" id="JAHGAW010000007">
    <property type="protein sequence ID" value="MBT2187507.1"/>
    <property type="molecule type" value="Genomic_DNA"/>
</dbReference>
<dbReference type="InterPro" id="IPR011912">
    <property type="entry name" value="Heptose_epim"/>
</dbReference>
<dbReference type="GO" id="GO:0005975">
    <property type="term" value="P:carbohydrate metabolic process"/>
    <property type="evidence" value="ECO:0007669"/>
    <property type="project" value="InterPro"/>
</dbReference>